<gene>
    <name evidence="2" type="ORF">AFERRI_30014</name>
    <name evidence="1" type="ORF">AFERRI_310003</name>
</gene>
<evidence type="ECO:0000313" key="1">
    <source>
        <dbReference type="EMBL" id="CDQ09835.1"/>
    </source>
</evidence>
<dbReference type="RefSeq" id="WP_035192140.1">
    <property type="nucleotide sequence ID" value="NZ_CCCS020000025.1"/>
</dbReference>
<dbReference type="Proteomes" id="UP000193925">
    <property type="component" value="Chromosome AFERRI"/>
</dbReference>
<proteinExistence type="predicted"/>
<reference evidence="2 3" key="3">
    <citation type="submission" date="2017-03" db="EMBL/GenBank/DDBJ databases">
        <authorList>
            <person name="Regsiter A."/>
            <person name="William W."/>
        </authorList>
    </citation>
    <scope>NUCLEOTIDE SEQUENCE [LARGE SCALE GENOMIC DNA]</scope>
    <source>
        <strain evidence="2">PRJEB5721</strain>
    </source>
</reference>
<accession>A0A060UMZ0</accession>
<reference evidence="1" key="1">
    <citation type="submission" date="2014-03" db="EMBL/GenBank/DDBJ databases">
        <authorList>
            <person name="Genoscope - CEA"/>
        </authorList>
    </citation>
    <scope>NUCLEOTIDE SEQUENCE [LARGE SCALE GENOMIC DNA]</scope>
    <source>
        <strain evidence="1">CF27</strain>
    </source>
</reference>
<name>A0A060UMZ0_9PROT</name>
<evidence type="ECO:0000313" key="3">
    <source>
        <dbReference type="Proteomes" id="UP000193925"/>
    </source>
</evidence>
<evidence type="ECO:0000313" key="2">
    <source>
        <dbReference type="EMBL" id="SMH66284.1"/>
    </source>
</evidence>
<keyword evidence="3" id="KW-1185">Reference proteome</keyword>
<dbReference type="AlphaFoldDB" id="A0A060UMZ0"/>
<sequence>MLSILDKYDKMTALGLLARAAIYIEKEEDLEENEEVQSEKYTREKIIEEIKQILEIKTDFLTEKEKSRIADFLDEKSNFIIDTQKTEEHINAMSENGTLPSDLYTVNIIENISKFCGEKFQREKDFIETTVKKADREQHYGNAENKNEPELVSLFSKYFPNKYPFRSFTMLVIGQRRETVLHVHQAWRLYSDLIGVKVPDDKNLVGLLRFFSEHFGTEVEMGGIRGKFILIADEVKDIKDGNIKLIIDQKNKRTFTVSWFTQKNERTGNSKAALVVGIDLSKYKEYLLHHGW</sequence>
<organism evidence="1">
    <name type="scientific">Acidithiobacillus ferrivorans</name>
    <dbReference type="NCBI Taxonomy" id="160808"/>
    <lineage>
        <taxon>Bacteria</taxon>
        <taxon>Pseudomonadati</taxon>
        <taxon>Pseudomonadota</taxon>
        <taxon>Acidithiobacillia</taxon>
        <taxon>Acidithiobacillales</taxon>
        <taxon>Acidithiobacillaceae</taxon>
        <taxon>Acidithiobacillus</taxon>
    </lineage>
</organism>
<protein>
    <submittedName>
        <fullName evidence="1">Uncharacterized protein</fullName>
    </submittedName>
</protein>
<dbReference type="EMBL" id="CCCS020000025">
    <property type="protein sequence ID" value="CDQ09835.1"/>
    <property type="molecule type" value="Genomic_DNA"/>
</dbReference>
<dbReference type="EMBL" id="LT841305">
    <property type="protein sequence ID" value="SMH66284.1"/>
    <property type="molecule type" value="Genomic_DNA"/>
</dbReference>
<reference evidence="1" key="2">
    <citation type="submission" date="2014-07" db="EMBL/GenBank/DDBJ databases">
        <title>Initial genome analysis of the psychrotolerant acidophile Acidithiobacillus ferrivorans CF27: insights into iron and sulfur oxidation pathways and into biofilm formation.</title>
        <authorList>
            <person name="Talla E."/>
            <person name="Hedrich S."/>
            <person name="Mangenot S."/>
            <person name="Ji B."/>
            <person name="Johnson D.B."/>
            <person name="Barbe V."/>
            <person name="Bonnefoy V."/>
        </authorList>
    </citation>
    <scope>NUCLEOTIDE SEQUENCE [LARGE SCALE GENOMIC DNA]</scope>
    <source>
        <strain evidence="1">CF27</strain>
    </source>
</reference>